<feature type="non-terminal residue" evidence="1">
    <location>
        <position position="198"/>
    </location>
</feature>
<dbReference type="Gene3D" id="3.40.1190.20">
    <property type="match status" value="1"/>
</dbReference>
<dbReference type="EMBL" id="UINC01007702">
    <property type="protein sequence ID" value="SVA34680.1"/>
    <property type="molecule type" value="Genomic_DNA"/>
</dbReference>
<reference evidence="1" key="1">
    <citation type="submission" date="2018-05" db="EMBL/GenBank/DDBJ databases">
        <authorList>
            <person name="Lanie J.A."/>
            <person name="Ng W.-L."/>
            <person name="Kazmierczak K.M."/>
            <person name="Andrzejewski T.M."/>
            <person name="Davidsen T.M."/>
            <person name="Wayne K.J."/>
            <person name="Tettelin H."/>
            <person name="Glass J.I."/>
            <person name="Rusch D."/>
            <person name="Podicherti R."/>
            <person name="Tsui H.-C.T."/>
            <person name="Winkler M.E."/>
        </authorList>
    </citation>
    <scope>NUCLEOTIDE SEQUENCE</scope>
</reference>
<dbReference type="AlphaFoldDB" id="A0A381V2S5"/>
<proteinExistence type="predicted"/>
<sequence length="198" mass="23081">MNDKRNNFVCIGALHPDYVLQLKNNYFKNRTNPISHKKHLGGVAYNIASKLAFLNIKTELISLNCKPENKKWLIKNKIKFTSLTEKIYERYYTSVLNHKGEMILGLAYMDNYEKILPISNIKNKINKNIIIDLNLHHKNIKSLITKYHYKNNICVCGTSSHKVYKIRHSLNKINVLILNKQESLNLTNKKSIKEALQN</sequence>
<name>A0A381V2S5_9ZZZZ</name>
<accession>A0A381V2S5</accession>
<dbReference type="SUPFAM" id="SSF53613">
    <property type="entry name" value="Ribokinase-like"/>
    <property type="match status" value="1"/>
</dbReference>
<evidence type="ECO:0000313" key="1">
    <source>
        <dbReference type="EMBL" id="SVA34680.1"/>
    </source>
</evidence>
<organism evidence="1">
    <name type="scientific">marine metagenome</name>
    <dbReference type="NCBI Taxonomy" id="408172"/>
    <lineage>
        <taxon>unclassified sequences</taxon>
        <taxon>metagenomes</taxon>
        <taxon>ecological metagenomes</taxon>
    </lineage>
</organism>
<gene>
    <name evidence="1" type="ORF">METZ01_LOCUS87534</name>
</gene>
<evidence type="ECO:0008006" key="2">
    <source>
        <dbReference type="Google" id="ProtNLM"/>
    </source>
</evidence>
<dbReference type="InterPro" id="IPR029056">
    <property type="entry name" value="Ribokinase-like"/>
</dbReference>
<protein>
    <recommendedName>
        <fullName evidence="2">Carbohydrate kinase PfkB domain-containing protein</fullName>
    </recommendedName>
</protein>